<gene>
    <name evidence="1" type="ORF">C7S16_1398</name>
</gene>
<reference evidence="1" key="1">
    <citation type="submission" date="2018-08" db="EMBL/GenBank/DDBJ databases">
        <title>Identification of Burkholderia cepacia strains that express a Burkholderia pseudomallei-like capsular polysaccharide.</title>
        <authorList>
            <person name="Burtnick M.N."/>
            <person name="Vongsouvath M."/>
            <person name="Newton P."/>
            <person name="Wuthiekanun V."/>
            <person name="Limmathurotsakul D."/>
            <person name="Brett P.J."/>
            <person name="Chantratita N."/>
            <person name="Dance D.A."/>
        </authorList>
    </citation>
    <scope>NUCLEOTIDE SEQUENCE</scope>
    <source>
        <strain evidence="1">SBXCC001</strain>
    </source>
</reference>
<comment type="caution">
    <text evidence="1">The sequence shown here is derived from an EMBL/GenBank/DDBJ whole genome shotgun (WGS) entry which is preliminary data.</text>
</comment>
<accession>A0AAW9CUZ3</accession>
<dbReference type="AlphaFoldDB" id="A0AAW9CUZ3"/>
<evidence type="ECO:0000313" key="1">
    <source>
        <dbReference type="EMBL" id="MDW9253992.1"/>
    </source>
</evidence>
<proteinExistence type="predicted"/>
<dbReference type="EMBL" id="QXCT01000002">
    <property type="protein sequence ID" value="MDW9253992.1"/>
    <property type="molecule type" value="Genomic_DNA"/>
</dbReference>
<organism evidence="1 2">
    <name type="scientific">Burkholderia thailandensis</name>
    <dbReference type="NCBI Taxonomy" id="57975"/>
    <lineage>
        <taxon>Bacteria</taxon>
        <taxon>Pseudomonadati</taxon>
        <taxon>Pseudomonadota</taxon>
        <taxon>Betaproteobacteria</taxon>
        <taxon>Burkholderiales</taxon>
        <taxon>Burkholderiaceae</taxon>
        <taxon>Burkholderia</taxon>
        <taxon>pseudomallei group</taxon>
    </lineage>
</organism>
<dbReference type="Proteomes" id="UP001272137">
    <property type="component" value="Unassembled WGS sequence"/>
</dbReference>
<sequence>MDMPPDQITHRLTDSLRMLRDKDEVNALVTMHVQLLHVRRRLLAHRRRRVDALRLIDHDQIVCFGFFVPLAQPRFVNLDMLDSQIANPVDQHATPFRNLRQQPDRM</sequence>
<protein>
    <submittedName>
        <fullName evidence="1">Uncharacterized protein</fullName>
    </submittedName>
</protein>
<name>A0AAW9CUZ3_BURTH</name>
<evidence type="ECO:0000313" key="2">
    <source>
        <dbReference type="Proteomes" id="UP001272137"/>
    </source>
</evidence>